<feature type="compositionally biased region" description="Polar residues" evidence="1">
    <location>
        <begin position="70"/>
        <end position="83"/>
    </location>
</feature>
<feature type="region of interest" description="Disordered" evidence="1">
    <location>
        <begin position="116"/>
        <end position="141"/>
    </location>
</feature>
<feature type="compositionally biased region" description="Polar residues" evidence="1">
    <location>
        <begin position="128"/>
        <end position="141"/>
    </location>
</feature>
<reference evidence="2" key="2">
    <citation type="submission" date="2021-04" db="EMBL/GenBank/DDBJ databases">
        <authorList>
            <person name="Podell S."/>
        </authorList>
    </citation>
    <scope>NUCLEOTIDE SEQUENCE</scope>
    <source>
        <strain evidence="2">Hildebrandi</strain>
    </source>
</reference>
<name>A0A9K3M6C7_9STRA</name>
<feature type="region of interest" description="Disordered" evidence="1">
    <location>
        <begin position="65"/>
        <end position="85"/>
    </location>
</feature>
<dbReference type="AlphaFoldDB" id="A0A9K3M6C7"/>
<reference evidence="2" key="1">
    <citation type="journal article" date="2021" name="Sci. Rep.">
        <title>Diploid genomic architecture of Nitzschia inconspicua, an elite biomass production diatom.</title>
        <authorList>
            <person name="Oliver A."/>
            <person name="Podell S."/>
            <person name="Pinowska A."/>
            <person name="Traller J.C."/>
            <person name="Smith S.R."/>
            <person name="McClure R."/>
            <person name="Beliaev A."/>
            <person name="Bohutskyi P."/>
            <person name="Hill E.A."/>
            <person name="Rabines A."/>
            <person name="Zheng H."/>
            <person name="Allen L.Z."/>
            <person name="Kuo A."/>
            <person name="Grigoriev I.V."/>
            <person name="Allen A.E."/>
            <person name="Hazlebeck D."/>
            <person name="Allen E.E."/>
        </authorList>
    </citation>
    <scope>NUCLEOTIDE SEQUENCE</scope>
    <source>
        <strain evidence="2">Hildebrandi</strain>
    </source>
</reference>
<feature type="compositionally biased region" description="Low complexity" evidence="1">
    <location>
        <begin position="1"/>
        <end position="21"/>
    </location>
</feature>
<dbReference type="EMBL" id="JAGRRH010000001">
    <property type="protein sequence ID" value="KAG7374630.1"/>
    <property type="molecule type" value="Genomic_DNA"/>
</dbReference>
<accession>A0A9K3M6C7</accession>
<feature type="compositionally biased region" description="Polar residues" evidence="1">
    <location>
        <begin position="26"/>
        <end position="35"/>
    </location>
</feature>
<protein>
    <submittedName>
        <fullName evidence="2">Uncharacterized protein</fullName>
    </submittedName>
</protein>
<sequence>MDLLPTSSDDSASSPDTGSGDVPYSSEPTPRNQAFSRLCEEFSPNPPAQLPSLPVVGRRSLTGIDDSLFQPHTNPSTRPQPVSTYPHVVTEEQHTQMLYGSMSSRKHIVFNIDLEGNSLDGGEPTKPRASQQFTNRNYDNR</sequence>
<organism evidence="2 3">
    <name type="scientific">Nitzschia inconspicua</name>
    <dbReference type="NCBI Taxonomy" id="303405"/>
    <lineage>
        <taxon>Eukaryota</taxon>
        <taxon>Sar</taxon>
        <taxon>Stramenopiles</taxon>
        <taxon>Ochrophyta</taxon>
        <taxon>Bacillariophyta</taxon>
        <taxon>Bacillariophyceae</taxon>
        <taxon>Bacillariophycidae</taxon>
        <taxon>Bacillariales</taxon>
        <taxon>Bacillariaceae</taxon>
        <taxon>Nitzschia</taxon>
    </lineage>
</organism>
<proteinExistence type="predicted"/>
<evidence type="ECO:0000313" key="3">
    <source>
        <dbReference type="Proteomes" id="UP000693970"/>
    </source>
</evidence>
<comment type="caution">
    <text evidence="2">The sequence shown here is derived from an EMBL/GenBank/DDBJ whole genome shotgun (WGS) entry which is preliminary data.</text>
</comment>
<dbReference type="Proteomes" id="UP000693970">
    <property type="component" value="Unassembled WGS sequence"/>
</dbReference>
<evidence type="ECO:0000313" key="2">
    <source>
        <dbReference type="EMBL" id="KAG7374630.1"/>
    </source>
</evidence>
<evidence type="ECO:0000256" key="1">
    <source>
        <dbReference type="SAM" id="MobiDB-lite"/>
    </source>
</evidence>
<gene>
    <name evidence="2" type="ORF">IV203_013725</name>
</gene>
<keyword evidence="3" id="KW-1185">Reference proteome</keyword>
<feature type="region of interest" description="Disordered" evidence="1">
    <location>
        <begin position="1"/>
        <end position="36"/>
    </location>
</feature>